<feature type="transmembrane region" description="Helical" evidence="2">
    <location>
        <begin position="43"/>
        <end position="68"/>
    </location>
</feature>
<dbReference type="RefSeq" id="WP_344176348.1">
    <property type="nucleotide sequence ID" value="NZ_BAAANC010000002.1"/>
</dbReference>
<keyword evidence="2" id="KW-0472">Membrane</keyword>
<feature type="region of interest" description="Disordered" evidence="1">
    <location>
        <begin position="77"/>
        <end position="147"/>
    </location>
</feature>
<reference evidence="3 4" key="1">
    <citation type="journal article" date="2019" name="Int. J. Syst. Evol. Microbiol.">
        <title>The Global Catalogue of Microorganisms (GCM) 10K type strain sequencing project: providing services to taxonomists for standard genome sequencing and annotation.</title>
        <authorList>
            <consortium name="The Broad Institute Genomics Platform"/>
            <consortium name="The Broad Institute Genome Sequencing Center for Infectious Disease"/>
            <person name="Wu L."/>
            <person name="Ma J."/>
        </authorList>
    </citation>
    <scope>NUCLEOTIDE SEQUENCE [LARGE SCALE GENOMIC DNA]</scope>
    <source>
        <strain evidence="3 4">JCM 14303</strain>
    </source>
</reference>
<evidence type="ECO:0000313" key="4">
    <source>
        <dbReference type="Proteomes" id="UP001500363"/>
    </source>
</evidence>
<accession>A0ABN2B7A8</accession>
<name>A0ABN2B7A8_9ACTN</name>
<sequence length="279" mass="29341">MSAFCTVCGNRRTETTNYCAHCEAGFEESRPTRKTEAPAGHEAAWFVGATVALAVFVVVGILGANAVITDALTNASSIGTGNSHDDESSGDTNSSGEGNSGGDVSFIGPDGFVTPGYAPSSEEPPTWSPAPTEDETSEPSPEPTLGNELVSVAPEASQHPAAAVVVDLMTTYFTAINNHDYLTYQSQQTPAAQKLLTRPNFAVGFRSTVNSDVNLVSVTRTTDGRLLAKLTFTSNQDAADGPQGQTCTRWTVAKYLKGEPPTLLIDKAPKSYKSTHTAC</sequence>
<evidence type="ECO:0008006" key="5">
    <source>
        <dbReference type="Google" id="ProtNLM"/>
    </source>
</evidence>
<evidence type="ECO:0000256" key="1">
    <source>
        <dbReference type="SAM" id="MobiDB-lite"/>
    </source>
</evidence>
<organism evidence="3 4">
    <name type="scientific">Kribbella lupini</name>
    <dbReference type="NCBI Taxonomy" id="291602"/>
    <lineage>
        <taxon>Bacteria</taxon>
        <taxon>Bacillati</taxon>
        <taxon>Actinomycetota</taxon>
        <taxon>Actinomycetes</taxon>
        <taxon>Propionibacteriales</taxon>
        <taxon>Kribbellaceae</taxon>
        <taxon>Kribbella</taxon>
    </lineage>
</organism>
<dbReference type="EMBL" id="BAAANC010000002">
    <property type="protein sequence ID" value="GAA1534664.1"/>
    <property type="molecule type" value="Genomic_DNA"/>
</dbReference>
<evidence type="ECO:0000313" key="3">
    <source>
        <dbReference type="EMBL" id="GAA1534664.1"/>
    </source>
</evidence>
<evidence type="ECO:0000256" key="2">
    <source>
        <dbReference type="SAM" id="Phobius"/>
    </source>
</evidence>
<dbReference type="Proteomes" id="UP001500363">
    <property type="component" value="Unassembled WGS sequence"/>
</dbReference>
<gene>
    <name evidence="3" type="ORF">GCM10009741_41390</name>
</gene>
<protein>
    <recommendedName>
        <fullName evidence="5">Zinc ribbon protein</fullName>
    </recommendedName>
</protein>
<comment type="caution">
    <text evidence="3">The sequence shown here is derived from an EMBL/GenBank/DDBJ whole genome shotgun (WGS) entry which is preliminary data.</text>
</comment>
<keyword evidence="2" id="KW-0812">Transmembrane</keyword>
<keyword evidence="2" id="KW-1133">Transmembrane helix</keyword>
<proteinExistence type="predicted"/>
<keyword evidence="4" id="KW-1185">Reference proteome</keyword>